<accession>B1B6P6</accession>
<keyword evidence="15" id="KW-1207">Sterol metabolism</keyword>
<evidence type="ECO:0000256" key="12">
    <source>
        <dbReference type="ARBA" id="ARBA00023011"/>
    </source>
</evidence>
<dbReference type="SMART" id="SM00568">
    <property type="entry name" value="GRAM"/>
    <property type="match status" value="2"/>
</dbReference>
<evidence type="ECO:0000256" key="20">
    <source>
        <dbReference type="SAM" id="MobiDB-lite"/>
    </source>
</evidence>
<dbReference type="InterPro" id="IPR004182">
    <property type="entry name" value="GRAM"/>
</dbReference>
<dbReference type="InterPro" id="IPR050426">
    <property type="entry name" value="Glycosyltransferase_28"/>
</dbReference>
<dbReference type="Pfam" id="PF02893">
    <property type="entry name" value="GRAM"/>
    <property type="match status" value="1"/>
</dbReference>
<dbReference type="FunFam" id="2.30.29.30:FF:000303">
    <property type="entry name" value="Sterol 3-beta-glucosyltransferase"/>
    <property type="match status" value="1"/>
</dbReference>
<dbReference type="CAZy" id="GT1">
    <property type="family name" value="Glycosyltransferase Family 1"/>
</dbReference>
<dbReference type="CDD" id="cd13216">
    <property type="entry name" value="PH-GRAM2_AGT26"/>
    <property type="match status" value="1"/>
</dbReference>
<dbReference type="Gene3D" id="2.30.29.30">
    <property type="entry name" value="Pleckstrin-homology domain (PH domain)/Phosphotyrosine-binding domain (PTB)"/>
    <property type="match status" value="2"/>
</dbReference>
<gene>
    <name evidence="22" type="primary">SGT</name>
</gene>
<dbReference type="Pfam" id="PF03033">
    <property type="entry name" value="Glyco_transf_28"/>
    <property type="match status" value="1"/>
</dbReference>
<dbReference type="SUPFAM" id="SSF53756">
    <property type="entry name" value="UDP-Glycosyltransferase/glycogen phosphorylase"/>
    <property type="match status" value="1"/>
</dbReference>
<evidence type="ECO:0000256" key="6">
    <source>
        <dbReference type="ARBA" id="ARBA00022490"/>
    </source>
</evidence>
<comment type="similarity">
    <text evidence="3">Belongs to the glycosyltransferase 28 family.</text>
</comment>
<dbReference type="OrthoDB" id="10261837at2759"/>
<evidence type="ECO:0000256" key="1">
    <source>
        <dbReference type="ARBA" id="ARBA00004170"/>
    </source>
</evidence>
<evidence type="ECO:0000256" key="2">
    <source>
        <dbReference type="ARBA" id="ARBA00004496"/>
    </source>
</evidence>
<dbReference type="FunFam" id="3.40.50.2000:FF:000029">
    <property type="entry name" value="Sterol 3-beta-glucosyltransferase"/>
    <property type="match status" value="1"/>
</dbReference>
<feature type="region of interest" description="Disordered" evidence="20">
    <location>
        <begin position="1186"/>
        <end position="1209"/>
    </location>
</feature>
<dbReference type="KEGG" id="kla:KLLA0_C02035g"/>
<evidence type="ECO:0000256" key="16">
    <source>
        <dbReference type="ARBA" id="ARBA00023221"/>
    </source>
</evidence>
<organism evidence="22">
    <name type="scientific">Kluyveromyces lactis</name>
    <name type="common">Yeast</name>
    <name type="synonym">Candida sphaerica</name>
    <dbReference type="NCBI Taxonomy" id="28985"/>
    <lineage>
        <taxon>Eukaryota</taxon>
        <taxon>Fungi</taxon>
        <taxon>Dikarya</taxon>
        <taxon>Ascomycota</taxon>
        <taxon>Saccharomycotina</taxon>
        <taxon>Saccharomycetes</taxon>
        <taxon>Saccharomycetales</taxon>
        <taxon>Saccharomycetaceae</taxon>
        <taxon>Kluyveromyces</taxon>
    </lineage>
</organism>
<evidence type="ECO:0000256" key="11">
    <source>
        <dbReference type="ARBA" id="ARBA00022955"/>
    </source>
</evidence>
<keyword evidence="12" id="KW-0756">Sterol biosynthesis</keyword>
<protein>
    <recommendedName>
        <fullName evidence="5">Sterol 3-beta-glucosyltransferase</fullName>
        <ecNumber evidence="4">2.4.1.173</ecNumber>
    </recommendedName>
    <alternativeName>
        <fullName evidence="17">Autophagy-related protein 26</fullName>
    </alternativeName>
</protein>
<feature type="compositionally biased region" description="Low complexity" evidence="20">
    <location>
        <begin position="1196"/>
        <end position="1209"/>
    </location>
</feature>
<evidence type="ECO:0000259" key="21">
    <source>
        <dbReference type="PROSITE" id="PS50003"/>
    </source>
</evidence>
<keyword evidence="13" id="KW-0443">Lipid metabolism</keyword>
<evidence type="ECO:0000256" key="14">
    <source>
        <dbReference type="ARBA" id="ARBA00023136"/>
    </source>
</evidence>
<keyword evidence="11" id="KW-0752">Steroid biosynthesis</keyword>
<dbReference type="GO" id="GO:0016020">
    <property type="term" value="C:membrane"/>
    <property type="evidence" value="ECO:0007669"/>
    <property type="project" value="UniProtKB-SubCell"/>
</dbReference>
<keyword evidence="7" id="KW-0444">Lipid biosynthesis</keyword>
<dbReference type="SUPFAM" id="SSF50729">
    <property type="entry name" value="PH domain-like"/>
    <property type="match status" value="1"/>
</dbReference>
<keyword evidence="10" id="KW-0677">Repeat</keyword>
<dbReference type="GO" id="GO:0016906">
    <property type="term" value="F:sterol 3-beta-glucosyltransferase activity"/>
    <property type="evidence" value="ECO:0007669"/>
    <property type="project" value="UniProtKB-EC"/>
</dbReference>
<dbReference type="EMBL" id="AB426891">
    <property type="protein sequence ID" value="BAG12763.1"/>
    <property type="molecule type" value="Genomic_DNA"/>
</dbReference>
<evidence type="ECO:0000256" key="17">
    <source>
        <dbReference type="ARBA" id="ARBA00029843"/>
    </source>
</evidence>
<evidence type="ECO:0000313" key="22">
    <source>
        <dbReference type="EMBL" id="BAG12763.1"/>
    </source>
</evidence>
<comment type="subcellular location">
    <subcellularLocation>
        <location evidence="2">Cytoplasm</location>
    </subcellularLocation>
    <subcellularLocation>
        <location evidence="1">Membrane</location>
        <topology evidence="1">Peripheral membrane protein</topology>
    </subcellularLocation>
</comment>
<dbReference type="InterPro" id="IPR011993">
    <property type="entry name" value="PH-like_dom_sf"/>
</dbReference>
<keyword evidence="9 22" id="KW-0808">Transferase</keyword>
<dbReference type="Gene3D" id="3.40.50.2000">
    <property type="entry name" value="Glycogen Phosphorylase B"/>
    <property type="match status" value="2"/>
</dbReference>
<proteinExistence type="inferred from homology"/>
<dbReference type="EC" id="2.4.1.173" evidence="4"/>
<comment type="catalytic activity">
    <reaction evidence="18">
        <text>ergosterol + UDP-alpha-D-glucose = ergosteryl 3-beta-D-glucoside + UDP + H(+)</text>
        <dbReference type="Rhea" id="RHEA:61836"/>
        <dbReference type="ChEBI" id="CHEBI:15378"/>
        <dbReference type="ChEBI" id="CHEBI:16933"/>
        <dbReference type="ChEBI" id="CHEBI:52973"/>
        <dbReference type="ChEBI" id="CHEBI:58223"/>
        <dbReference type="ChEBI" id="CHEBI:58885"/>
    </reaction>
    <physiologicalReaction direction="left-to-right" evidence="18">
        <dbReference type="Rhea" id="RHEA:61837"/>
    </physiologicalReaction>
</comment>
<evidence type="ECO:0000256" key="4">
    <source>
        <dbReference type="ARBA" id="ARBA00012650"/>
    </source>
</evidence>
<dbReference type="GO" id="GO:0005737">
    <property type="term" value="C:cytoplasm"/>
    <property type="evidence" value="ECO:0007669"/>
    <property type="project" value="UniProtKB-SubCell"/>
</dbReference>
<evidence type="ECO:0000256" key="18">
    <source>
        <dbReference type="ARBA" id="ARBA00047886"/>
    </source>
</evidence>
<evidence type="ECO:0000256" key="9">
    <source>
        <dbReference type="ARBA" id="ARBA00022679"/>
    </source>
</evidence>
<keyword evidence="16" id="KW-0753">Steroid metabolism</keyword>
<dbReference type="OMA" id="WRNKTLG"/>
<evidence type="ECO:0000256" key="3">
    <source>
        <dbReference type="ARBA" id="ARBA00006962"/>
    </source>
</evidence>
<dbReference type="AlphaFoldDB" id="B1B6P6"/>
<evidence type="ECO:0000256" key="15">
    <source>
        <dbReference type="ARBA" id="ARBA00023166"/>
    </source>
</evidence>
<dbReference type="InterPro" id="IPR048066">
    <property type="entry name" value="ATG26_PH_GRAM1"/>
</dbReference>
<keyword evidence="8" id="KW-0328">Glycosyltransferase</keyword>
<dbReference type="InterPro" id="IPR048065">
    <property type="entry name" value="ATG26_PH_GRAM2"/>
</dbReference>
<dbReference type="SMART" id="SM00233">
    <property type="entry name" value="PH"/>
    <property type="match status" value="1"/>
</dbReference>
<dbReference type="InterPro" id="IPR004276">
    <property type="entry name" value="GlycoTrans_28_N"/>
</dbReference>
<evidence type="ECO:0000256" key="7">
    <source>
        <dbReference type="ARBA" id="ARBA00022516"/>
    </source>
</evidence>
<name>B1B6P6_KLULC</name>
<dbReference type="GO" id="GO:0016126">
    <property type="term" value="P:sterol biosynthetic process"/>
    <property type="evidence" value="ECO:0007669"/>
    <property type="project" value="UniProtKB-KW"/>
</dbReference>
<dbReference type="GO" id="GO:0005975">
    <property type="term" value="P:carbohydrate metabolic process"/>
    <property type="evidence" value="ECO:0007669"/>
    <property type="project" value="InterPro"/>
</dbReference>
<feature type="domain" description="PH" evidence="21">
    <location>
        <begin position="218"/>
        <end position="315"/>
    </location>
</feature>
<dbReference type="PANTHER" id="PTHR48050">
    <property type="entry name" value="STEROL 3-BETA-GLUCOSYLTRANSFERASE"/>
    <property type="match status" value="1"/>
</dbReference>
<dbReference type="Pfam" id="PF06722">
    <property type="entry name" value="EryCIII-like_C"/>
    <property type="match status" value="1"/>
</dbReference>
<dbReference type="PANTHER" id="PTHR48050:SF25">
    <property type="entry name" value="STEROL 3-BETA-GLUCOSYLTRANSFERASE"/>
    <property type="match status" value="1"/>
</dbReference>
<dbReference type="CDD" id="cd13215">
    <property type="entry name" value="PH-GRAM1_AGT26"/>
    <property type="match status" value="1"/>
</dbReference>
<dbReference type="PhylomeDB" id="B1B6P6"/>
<comment type="catalytic activity">
    <reaction evidence="19">
        <text>a sterol + UDP-alpha-D-glucose = a sterol 3-beta-D-glucoside + UDP + H(+)</text>
        <dbReference type="Rhea" id="RHEA:22724"/>
        <dbReference type="ChEBI" id="CHEBI:15378"/>
        <dbReference type="ChEBI" id="CHEBI:15889"/>
        <dbReference type="ChEBI" id="CHEBI:37424"/>
        <dbReference type="ChEBI" id="CHEBI:58223"/>
        <dbReference type="ChEBI" id="CHEBI:58885"/>
        <dbReference type="EC" id="2.4.1.173"/>
    </reaction>
    <physiologicalReaction direction="left-to-right" evidence="19">
        <dbReference type="Rhea" id="RHEA:22725"/>
    </physiologicalReaction>
</comment>
<evidence type="ECO:0000256" key="10">
    <source>
        <dbReference type="ARBA" id="ARBA00022737"/>
    </source>
</evidence>
<dbReference type="InterPro" id="IPR010610">
    <property type="entry name" value="EryCIII-like_C"/>
</dbReference>
<dbReference type="VEuPathDB" id="FungiDB:KLLA0_C02035g"/>
<dbReference type="CDD" id="cd03784">
    <property type="entry name" value="GT1_Gtf-like"/>
    <property type="match status" value="1"/>
</dbReference>
<dbReference type="InterPro" id="IPR001849">
    <property type="entry name" value="PH_domain"/>
</dbReference>
<evidence type="ECO:0000256" key="5">
    <source>
        <dbReference type="ARBA" id="ARBA00017894"/>
    </source>
</evidence>
<evidence type="ECO:0000256" key="8">
    <source>
        <dbReference type="ARBA" id="ARBA00022676"/>
    </source>
</evidence>
<dbReference type="FunFam" id="3.40.50.2000:FF:000009">
    <property type="entry name" value="Sterol 3-beta-glucosyltransferase UGT80A2"/>
    <property type="match status" value="1"/>
</dbReference>
<evidence type="ECO:0000256" key="13">
    <source>
        <dbReference type="ARBA" id="ARBA00023098"/>
    </source>
</evidence>
<keyword evidence="6" id="KW-0963">Cytoplasm</keyword>
<reference evidence="22" key="1">
    <citation type="journal article" date="2009" name="J. Oleo Sci.">
        <title>Characterization of sterol lipids in Kluyveromyces lactis strain M-16 accumulating a high amount of steryl glucoside.</title>
        <authorList>
            <person name="Sugai M."/>
            <person name="Takakuwa N."/>
            <person name="Ohnishi M."/>
            <person name="Urashima T."/>
            <person name="Oda Y."/>
        </authorList>
    </citation>
    <scope>NUCLEOTIDE SEQUENCE</scope>
    <source>
        <strain evidence="22">NBRC 1267</strain>
    </source>
</reference>
<dbReference type="InterPro" id="IPR002213">
    <property type="entry name" value="UDP_glucos_trans"/>
</dbReference>
<keyword evidence="14" id="KW-0472">Membrane</keyword>
<dbReference type="Pfam" id="PF00169">
    <property type="entry name" value="PH"/>
    <property type="match status" value="1"/>
</dbReference>
<sequence length="1209" mass="136047">MPKDSSEHQKSPSRFTRSMFVDPRAFVRRSVSPVDQLCHSVADLRFVSSNTETLESRLQALSKKFDNGSENHGQDTDTVEDVAKTQYMAKSFAGLIATASMYVGINELGDKEENDEDELELMNDAASVLDTSSQANQTLFEVSIEMNADAISQISTDSKSRKELIRERLIKKFLPNDDEKYIEEYPCWLLRDIMIQGHAYLTNKHLFFFAFIPNFESDFNVTGSLRLISGHVLSKSHRYWVVLKGHTLSFHNSSTDLYFPLLTIDLRDISSVQMTSSENNPTKFELSIKDQSLVLKADSFHSARHWVSSIKKQMFASQHSDTNTMTIKIPLQNIVDLEETSILDKSGTLRIKALENLSTYAVDEYFFVFFKGNANAMKQKVNSLLKDLEMNGSQILVNFNKVDSPLGINEKLPDLNYDDPSNENNLVDDADINSAETDTLSPGTMQSALTLQQTSSAFSPRHSAYPRKVKKKLKSMAGSLKLGSPSKFTKLEDDIIIEHYSPGLINDQTIDYDKDSKSIISRLTPKKFQNVPLMWAADPVHFNSDDGIVFPLDDKYTADADISNQSNVRFRQHFSFDETANLVASYHGYLNRNVPIYGKIYISDKNICFRSLLPGVSTKTVLPLEDVENCYKETRFRFGYFGLVIVIHGHEELFLEFGNKNARDDCEFVMIKVMDAVSSHRSTLKRKSTAEVVHRLSEAASLKLLEEKISEQGFDIPLIVEKNPYFTTVIKPSKSYKFGLLTIGSRGDVQPYIALAKGLQAEGHEVIILTHGEFKDWIVSHNIGFREISGNPAELISLMVQHGSMNMGLLRDASTNFSTWISSLLDTAWEGCQGIDILIESPSAMAGIHIAEALRIPYFRAFTMPWTRTRAYPHAFIVPDQKRGGNYNYFTHVLFENIFWKGISGKVNEWRETKLKLPKTNLVSMQQNRVPFLYNVSPIVFPPSVDFNEWIKVTGYWFLDEKRSYKPPAEFMEFLNKARELKKKVVYIGFGSIVVNDPEKMTDTIIEAVRDAGVYCVLNKGWSNRFGDPLAKKIDKELPSYIYNSGDVPHDWLFTKIDATVHHGGSGTTGASLRAGLPTIIKPFFGDQFFYASRVEDIGAGVALKKLNRSSLAKALKEVTTNTRIIQKARQIGESISKEHGVATAIGAIYSELGYARSLIKTKNPVDDKEMEAASTKLSNDAVVTAKGNEKEEYSSEGSGSNDGSWLLI</sequence>
<dbReference type="SMR" id="B1B6P6"/>
<dbReference type="FunFam" id="2.30.29.30:FF:000391">
    <property type="entry name" value="Sterol 3-beta-glucosyltransferase"/>
    <property type="match status" value="1"/>
</dbReference>
<dbReference type="PROSITE" id="PS50003">
    <property type="entry name" value="PH_DOMAIN"/>
    <property type="match status" value="1"/>
</dbReference>
<evidence type="ECO:0000256" key="19">
    <source>
        <dbReference type="ARBA" id="ARBA00049453"/>
    </source>
</evidence>